<dbReference type="InterPro" id="IPR000182">
    <property type="entry name" value="GNAT_dom"/>
</dbReference>
<protein>
    <submittedName>
        <fullName evidence="2">Acetyltransferase</fullName>
    </submittedName>
</protein>
<organism evidence="2 3">
    <name type="scientific">Bradyrhizobium cosmicum</name>
    <dbReference type="NCBI Taxonomy" id="1404864"/>
    <lineage>
        <taxon>Bacteria</taxon>
        <taxon>Pseudomonadati</taxon>
        <taxon>Pseudomonadota</taxon>
        <taxon>Alphaproteobacteria</taxon>
        <taxon>Hyphomicrobiales</taxon>
        <taxon>Nitrobacteraceae</taxon>
        <taxon>Bradyrhizobium</taxon>
    </lineage>
</organism>
<reference evidence="2 3" key="1">
    <citation type="journal article" date="2012" name="Microbes Environ.">
        <title>Complete genome sequence of Bradyrhizobium sp. S23321: insights into symbiosis evolution in soil oligotrophs.</title>
        <authorList>
            <person name="Okubo T."/>
            <person name="Tsukui T."/>
            <person name="Maita H."/>
            <person name="Okamoto S."/>
            <person name="Oshima K."/>
            <person name="Fujisawa T."/>
            <person name="Saito A."/>
            <person name="Futamata H."/>
            <person name="Hattori R."/>
            <person name="Shimomura Y."/>
            <person name="Haruta S."/>
            <person name="Morimoto S."/>
            <person name="Wang Y."/>
            <person name="Sakai Y."/>
            <person name="Hattori M."/>
            <person name="Aizawa S."/>
            <person name="Nagashima K.V.P."/>
            <person name="Masuda S."/>
            <person name="Hattori T."/>
            <person name="Yamashita A."/>
            <person name="Bao Z."/>
            <person name="Hayatsu M."/>
            <person name="Kajiya-Kanegae H."/>
            <person name="Yoshinaga I."/>
            <person name="Sakamoto K."/>
            <person name="Toyota K."/>
            <person name="Nakao M."/>
            <person name="Kohara M."/>
            <person name="Anda M."/>
            <person name="Niwa R."/>
            <person name="Jung-Hwan P."/>
            <person name="Sameshima-Saito R."/>
            <person name="Tokuda S."/>
            <person name="Yamamoto S."/>
            <person name="Yamamoto S."/>
            <person name="Yokoyama T."/>
            <person name="Akutsu T."/>
            <person name="Nakamura Y."/>
            <person name="Nakahira-Yanaka Y."/>
            <person name="Takada Hoshino Y."/>
            <person name="Hirakawa H."/>
            <person name="Mitsui H."/>
            <person name="Terasawa K."/>
            <person name="Itakura M."/>
            <person name="Sato S."/>
            <person name="Ikeda-Ohtsubo W."/>
            <person name="Sakakura N."/>
            <person name="Kaminuma E."/>
            <person name="Minamisawa K."/>
        </authorList>
    </citation>
    <scope>NUCLEOTIDE SEQUENCE [LARGE SCALE GENOMIC DNA]</scope>
    <source>
        <strain evidence="2 3">S23321</strain>
    </source>
</reference>
<dbReference type="InterPro" id="IPR051531">
    <property type="entry name" value="N-acetyltransferase"/>
</dbReference>
<dbReference type="PANTHER" id="PTHR43792">
    <property type="entry name" value="GNAT FAMILY, PUTATIVE (AFU_ORTHOLOGUE AFUA_3G00765)-RELATED-RELATED"/>
    <property type="match status" value="1"/>
</dbReference>
<proteinExistence type="predicted"/>
<dbReference type="InterPro" id="IPR016181">
    <property type="entry name" value="Acyl_CoA_acyltransferase"/>
</dbReference>
<feature type="domain" description="N-acetyltransferase" evidence="1">
    <location>
        <begin position="9"/>
        <end position="166"/>
    </location>
</feature>
<dbReference type="EMBL" id="AP012279">
    <property type="protein sequence ID" value="BAL75015.1"/>
    <property type="molecule type" value="Genomic_DNA"/>
</dbReference>
<gene>
    <name evidence="2" type="ORF">S23_17990</name>
</gene>
<dbReference type="PANTHER" id="PTHR43792:SF1">
    <property type="entry name" value="N-ACETYLTRANSFERASE DOMAIN-CONTAINING PROTEIN"/>
    <property type="match status" value="1"/>
</dbReference>
<dbReference type="AlphaFoldDB" id="A0AAI8MB72"/>
<dbReference type="Pfam" id="PF13302">
    <property type="entry name" value="Acetyltransf_3"/>
    <property type="match status" value="1"/>
</dbReference>
<evidence type="ECO:0000313" key="2">
    <source>
        <dbReference type="EMBL" id="BAL75015.1"/>
    </source>
</evidence>
<keyword evidence="3" id="KW-1185">Reference proteome</keyword>
<dbReference type="GO" id="GO:0016747">
    <property type="term" value="F:acyltransferase activity, transferring groups other than amino-acyl groups"/>
    <property type="evidence" value="ECO:0007669"/>
    <property type="project" value="InterPro"/>
</dbReference>
<dbReference type="Proteomes" id="UP000007886">
    <property type="component" value="Chromosome"/>
</dbReference>
<dbReference type="SUPFAM" id="SSF55729">
    <property type="entry name" value="Acyl-CoA N-acyltransferases (Nat)"/>
    <property type="match status" value="1"/>
</dbReference>
<evidence type="ECO:0000313" key="3">
    <source>
        <dbReference type="Proteomes" id="UP000007886"/>
    </source>
</evidence>
<accession>A0AAI8MB72</accession>
<dbReference type="RefSeq" id="WP_015684347.1">
    <property type="nucleotide sequence ID" value="NC_017082.1"/>
</dbReference>
<sequence length="168" mass="18854">MDHFGTTSLTAERLNESHLADLVALHLDPEVSRYLGGVRAPEVTTTYLATNMAHWDQHGFGLWVLRTKDGAFAGRAGIRHILVDDIDEIEIAYAFKREFWGQGLASEVAIALTDIGLSHHELPSLIGLVYVDNGASRRVLEKANYTLEKSTMRHGEDVVIYRIRRREA</sequence>
<dbReference type="PROSITE" id="PS51186">
    <property type="entry name" value="GNAT"/>
    <property type="match status" value="1"/>
</dbReference>
<evidence type="ECO:0000259" key="1">
    <source>
        <dbReference type="PROSITE" id="PS51186"/>
    </source>
</evidence>
<dbReference type="Gene3D" id="3.40.630.30">
    <property type="match status" value="1"/>
</dbReference>
<dbReference type="KEGG" id="brs:S23_17990"/>
<name>A0AAI8MB72_9BRAD</name>